<dbReference type="EMBL" id="UFVS01000001">
    <property type="protein sequence ID" value="SUX41670.1"/>
    <property type="molecule type" value="Genomic_DNA"/>
</dbReference>
<evidence type="ECO:0000313" key="4">
    <source>
        <dbReference type="Proteomes" id="UP000185725"/>
    </source>
</evidence>
<organism evidence="3 5">
    <name type="scientific">Chryseobacterium indoltheticum</name>
    <dbReference type="NCBI Taxonomy" id="254"/>
    <lineage>
        <taxon>Bacteria</taxon>
        <taxon>Pseudomonadati</taxon>
        <taxon>Bacteroidota</taxon>
        <taxon>Flavobacteriia</taxon>
        <taxon>Flavobacteriales</taxon>
        <taxon>Weeksellaceae</taxon>
        <taxon>Chryseobacterium group</taxon>
        <taxon>Chryseobacterium</taxon>
    </lineage>
</organism>
<dbReference type="Proteomes" id="UP000255231">
    <property type="component" value="Unassembled WGS sequence"/>
</dbReference>
<dbReference type="Proteomes" id="UP000185725">
    <property type="component" value="Unassembled WGS sequence"/>
</dbReference>
<sequence length="170" mass="19623">MMAKKLKTKIGDIFSVPINDEEKRYMQLIAFDLTQLNSDVVRIFEKKYFLGENPDMENIIKDNVKVYAHCGCDFGLKLNLWKKEGESSNVGNIKDVLFKGTSEYARKEGEEPTKISNKWYIWRINDENFTQVGKLEGENRNAFIGLVINPLGIVELAKGNKYPDNYPDFE</sequence>
<evidence type="ECO:0000313" key="1">
    <source>
        <dbReference type="EMBL" id="SIR13925.1"/>
    </source>
</evidence>
<name>A0A1N6YH05_9FLAO</name>
<dbReference type="GeneID" id="303675218"/>
<keyword evidence="4" id="KW-1185">Reference proteome</keyword>
<proteinExistence type="predicted"/>
<dbReference type="EMBL" id="FTMF01000013">
    <property type="protein sequence ID" value="SIR13925.1"/>
    <property type="molecule type" value="Genomic_DNA"/>
</dbReference>
<dbReference type="RefSeq" id="WP_228421450.1">
    <property type="nucleotide sequence ID" value="NZ_CP033929.1"/>
</dbReference>
<gene>
    <name evidence="3" type="ORF">NCTC13560_00470</name>
    <name evidence="1" type="ORF">SAMN05421682_11331</name>
    <name evidence="2" type="ORF">SAMN05421682_1268</name>
</gene>
<dbReference type="AlphaFoldDB" id="A0A1N6YH05"/>
<dbReference type="EMBL" id="FTMF01000026">
    <property type="protein sequence ID" value="SIR41067.1"/>
    <property type="molecule type" value="Genomic_DNA"/>
</dbReference>
<protein>
    <submittedName>
        <fullName evidence="3">Uncharacterized protein</fullName>
    </submittedName>
</protein>
<reference evidence="3 5" key="2">
    <citation type="submission" date="2018-06" db="EMBL/GenBank/DDBJ databases">
        <authorList>
            <consortium name="Pathogen Informatics"/>
            <person name="Doyle S."/>
        </authorList>
    </citation>
    <scope>NUCLEOTIDE SEQUENCE [LARGE SCALE GENOMIC DNA]</scope>
    <source>
        <strain evidence="3 5">NCTC13560</strain>
    </source>
</reference>
<evidence type="ECO:0000313" key="3">
    <source>
        <dbReference type="EMBL" id="SUX41670.1"/>
    </source>
</evidence>
<evidence type="ECO:0000313" key="2">
    <source>
        <dbReference type="EMBL" id="SIR41067.1"/>
    </source>
</evidence>
<accession>A0A1N6YH05</accession>
<reference evidence="1 4" key="1">
    <citation type="submission" date="2017-01" db="EMBL/GenBank/DDBJ databases">
        <authorList>
            <person name="Varghese N."/>
            <person name="Submissions S."/>
        </authorList>
    </citation>
    <scope>NUCLEOTIDE SEQUENCE [LARGE SCALE GENOMIC DNA]</scope>
    <source>
        <strain evidence="1 4">ATCC 27950</strain>
    </source>
</reference>
<evidence type="ECO:0000313" key="5">
    <source>
        <dbReference type="Proteomes" id="UP000255231"/>
    </source>
</evidence>